<dbReference type="EMBL" id="LGRX02033086">
    <property type="protein sequence ID" value="KAK3243069.1"/>
    <property type="molecule type" value="Genomic_DNA"/>
</dbReference>
<dbReference type="Proteomes" id="UP001190700">
    <property type="component" value="Unassembled WGS sequence"/>
</dbReference>
<comment type="caution">
    <text evidence="2">The sequence shown here is derived from an EMBL/GenBank/DDBJ whole genome shotgun (WGS) entry which is preliminary data.</text>
</comment>
<evidence type="ECO:0000313" key="3">
    <source>
        <dbReference type="Proteomes" id="UP001190700"/>
    </source>
</evidence>
<name>A0AAE0EWR9_9CHLO</name>
<sequence>MDSFTPPSPLTSTHTSFNSHDSLNSHIPIHHKATEEGEIEAAEKAAATGMPETPAAATHTQPPSTITSTASQTELFFDRDTLLTNYTLPSHPLPLSAKPSPSSTSSTPPPLLPLIILINPANHHPHPDEADFPCTARKGVGISPNTYLIVPASLDCLPPRPMLLASISASSFGSGHDSGYTRQAI</sequence>
<dbReference type="AlphaFoldDB" id="A0AAE0EWR9"/>
<feature type="compositionally biased region" description="Low complexity" evidence="1">
    <location>
        <begin position="1"/>
        <end position="16"/>
    </location>
</feature>
<organism evidence="2 3">
    <name type="scientific">Cymbomonas tetramitiformis</name>
    <dbReference type="NCBI Taxonomy" id="36881"/>
    <lineage>
        <taxon>Eukaryota</taxon>
        <taxon>Viridiplantae</taxon>
        <taxon>Chlorophyta</taxon>
        <taxon>Pyramimonadophyceae</taxon>
        <taxon>Pyramimonadales</taxon>
        <taxon>Pyramimonadaceae</taxon>
        <taxon>Cymbomonas</taxon>
    </lineage>
</organism>
<evidence type="ECO:0000313" key="2">
    <source>
        <dbReference type="EMBL" id="KAK3243069.1"/>
    </source>
</evidence>
<proteinExistence type="predicted"/>
<reference evidence="2 3" key="1">
    <citation type="journal article" date="2015" name="Genome Biol. Evol.">
        <title>Comparative Genomics of a Bacterivorous Green Alga Reveals Evolutionary Causalities and Consequences of Phago-Mixotrophic Mode of Nutrition.</title>
        <authorList>
            <person name="Burns J.A."/>
            <person name="Paasch A."/>
            <person name="Narechania A."/>
            <person name="Kim E."/>
        </authorList>
    </citation>
    <scope>NUCLEOTIDE SEQUENCE [LARGE SCALE GENOMIC DNA]</scope>
    <source>
        <strain evidence="2 3">PLY_AMNH</strain>
    </source>
</reference>
<feature type="compositionally biased region" description="Polar residues" evidence="1">
    <location>
        <begin position="58"/>
        <end position="67"/>
    </location>
</feature>
<protein>
    <submittedName>
        <fullName evidence="2">Uncharacterized protein</fullName>
    </submittedName>
</protein>
<keyword evidence="3" id="KW-1185">Reference proteome</keyword>
<feature type="region of interest" description="Disordered" evidence="1">
    <location>
        <begin position="1"/>
        <end position="67"/>
    </location>
</feature>
<accession>A0AAE0EWR9</accession>
<gene>
    <name evidence="2" type="ORF">CYMTET_47263</name>
</gene>
<evidence type="ECO:0000256" key="1">
    <source>
        <dbReference type="SAM" id="MobiDB-lite"/>
    </source>
</evidence>